<dbReference type="EMBL" id="JAUEPN010000002">
    <property type="protein sequence ID" value="KAK3298209.1"/>
    <property type="molecule type" value="Genomic_DNA"/>
</dbReference>
<evidence type="ECO:0000313" key="5">
    <source>
        <dbReference type="EMBL" id="KAK3298209.1"/>
    </source>
</evidence>
<gene>
    <name evidence="5" type="ORF">B0H64DRAFT_384444</name>
</gene>
<dbReference type="PANTHER" id="PTHR28554:SF1">
    <property type="entry name" value="LARGE RIBOSOMAL SUBUNIT PROTEIN ML45"/>
    <property type="match status" value="1"/>
</dbReference>
<dbReference type="PANTHER" id="PTHR28554">
    <property type="entry name" value="39S RIBOSOMAL PROTEIN L45, MITOCHONDRIAL"/>
    <property type="match status" value="1"/>
</dbReference>
<reference evidence="5" key="2">
    <citation type="submission" date="2023-06" db="EMBL/GenBank/DDBJ databases">
        <authorList>
            <consortium name="Lawrence Berkeley National Laboratory"/>
            <person name="Haridas S."/>
            <person name="Hensen N."/>
            <person name="Bonometti L."/>
            <person name="Westerberg I."/>
            <person name="Brannstrom I.O."/>
            <person name="Guillou S."/>
            <person name="Cros-Aarteil S."/>
            <person name="Calhoun S."/>
            <person name="Kuo A."/>
            <person name="Mondo S."/>
            <person name="Pangilinan J."/>
            <person name="Riley R."/>
            <person name="Labutti K."/>
            <person name="Andreopoulos B."/>
            <person name="Lipzen A."/>
            <person name="Chen C."/>
            <person name="Yanf M."/>
            <person name="Daum C."/>
            <person name="Ng V."/>
            <person name="Clum A."/>
            <person name="Steindorff A."/>
            <person name="Ohm R."/>
            <person name="Martin F."/>
            <person name="Silar P."/>
            <person name="Natvig D."/>
            <person name="Lalanne C."/>
            <person name="Gautier V."/>
            <person name="Ament-Velasquez S.L."/>
            <person name="Kruys A."/>
            <person name="Hutchinson M.I."/>
            <person name="Powell A.J."/>
            <person name="Barry K."/>
            <person name="Miller A.N."/>
            <person name="Grigoriev I.V."/>
            <person name="Debuchy R."/>
            <person name="Gladieux P."/>
            <person name="Thoren M.H."/>
            <person name="Johannesson H."/>
        </authorList>
    </citation>
    <scope>NUCLEOTIDE SEQUENCE</scope>
    <source>
        <strain evidence="5">CBS 168.71</strain>
    </source>
</reference>
<feature type="region of interest" description="Disordered" evidence="4">
    <location>
        <begin position="47"/>
        <end position="82"/>
    </location>
</feature>
<proteinExistence type="predicted"/>
<evidence type="ECO:0000256" key="2">
    <source>
        <dbReference type="ARBA" id="ARBA00022946"/>
    </source>
</evidence>
<comment type="caution">
    <text evidence="5">The sequence shown here is derived from an EMBL/GenBank/DDBJ whole genome shotgun (WGS) entry which is preliminary data.</text>
</comment>
<reference evidence="5" key="1">
    <citation type="journal article" date="2023" name="Mol. Phylogenet. Evol.">
        <title>Genome-scale phylogeny and comparative genomics of the fungal order Sordariales.</title>
        <authorList>
            <person name="Hensen N."/>
            <person name="Bonometti L."/>
            <person name="Westerberg I."/>
            <person name="Brannstrom I.O."/>
            <person name="Guillou S."/>
            <person name="Cros-Aarteil S."/>
            <person name="Calhoun S."/>
            <person name="Haridas S."/>
            <person name="Kuo A."/>
            <person name="Mondo S."/>
            <person name="Pangilinan J."/>
            <person name="Riley R."/>
            <person name="LaButti K."/>
            <person name="Andreopoulos B."/>
            <person name="Lipzen A."/>
            <person name="Chen C."/>
            <person name="Yan M."/>
            <person name="Daum C."/>
            <person name="Ng V."/>
            <person name="Clum A."/>
            <person name="Steindorff A."/>
            <person name="Ohm R.A."/>
            <person name="Martin F."/>
            <person name="Silar P."/>
            <person name="Natvig D.O."/>
            <person name="Lalanne C."/>
            <person name="Gautier V."/>
            <person name="Ament-Velasquez S.L."/>
            <person name="Kruys A."/>
            <person name="Hutchinson M.I."/>
            <person name="Powell A.J."/>
            <person name="Barry K."/>
            <person name="Miller A.N."/>
            <person name="Grigoriev I.V."/>
            <person name="Debuchy R."/>
            <person name="Gladieux P."/>
            <person name="Hiltunen Thoren M."/>
            <person name="Johannesson H."/>
        </authorList>
    </citation>
    <scope>NUCLEOTIDE SEQUENCE</scope>
    <source>
        <strain evidence="5">CBS 168.71</strain>
    </source>
</reference>
<keyword evidence="2" id="KW-0809">Transit peptide</keyword>
<evidence type="ECO:0000256" key="4">
    <source>
        <dbReference type="SAM" id="MobiDB-lite"/>
    </source>
</evidence>
<protein>
    <recommendedName>
        <fullName evidence="7">Tim44-like domain-containing protein</fullName>
    </recommendedName>
</protein>
<dbReference type="Proteomes" id="UP001278766">
    <property type="component" value="Unassembled WGS sequence"/>
</dbReference>
<evidence type="ECO:0008006" key="7">
    <source>
        <dbReference type="Google" id="ProtNLM"/>
    </source>
</evidence>
<dbReference type="Gene3D" id="3.10.450.240">
    <property type="match status" value="1"/>
</dbReference>
<dbReference type="AlphaFoldDB" id="A0AAE0HKH4"/>
<dbReference type="InterPro" id="IPR051975">
    <property type="entry name" value="mtLSU_mL45"/>
</dbReference>
<accession>A0AAE0HKH4</accession>
<dbReference type="RefSeq" id="XP_062661723.1">
    <property type="nucleotide sequence ID" value="XM_062803003.1"/>
</dbReference>
<dbReference type="GeneID" id="87839951"/>
<name>A0AAE0HKH4_9PEZI</name>
<keyword evidence="3" id="KW-0496">Mitochondrion</keyword>
<evidence type="ECO:0000256" key="1">
    <source>
        <dbReference type="ARBA" id="ARBA00004173"/>
    </source>
</evidence>
<comment type="subcellular location">
    <subcellularLocation>
        <location evidence="1">Mitochondrion</location>
    </subcellularLocation>
</comment>
<organism evidence="5 6">
    <name type="scientific">Chaetomium fimeti</name>
    <dbReference type="NCBI Taxonomy" id="1854472"/>
    <lineage>
        <taxon>Eukaryota</taxon>
        <taxon>Fungi</taxon>
        <taxon>Dikarya</taxon>
        <taxon>Ascomycota</taxon>
        <taxon>Pezizomycotina</taxon>
        <taxon>Sordariomycetes</taxon>
        <taxon>Sordariomycetidae</taxon>
        <taxon>Sordariales</taxon>
        <taxon>Chaetomiaceae</taxon>
        <taxon>Chaetomium</taxon>
    </lineage>
</organism>
<evidence type="ECO:0000313" key="6">
    <source>
        <dbReference type="Proteomes" id="UP001278766"/>
    </source>
</evidence>
<sequence>MSSSRLGLRAREVLSVRVTGSASTIPLLTSRPSFQARGLPLAWTSSFSTSQARPNRSAREAMMGSMPRVEQRGSPSVESHQKMRNGGMNEAMAETISMILPGTFILPPLSQFPKPLGQKFRLLGSWIVAKVQEVVLNTSVRWSSKPGIFKRPALKYKKSTLVPTAKALHRSMLQALATGDRLAINKTCARKLGVSLLVNIDARPRGRRYSWELVEYTNKLFYPTIKSHKLSPLGRERDAPILRQMIVAISSKQRKGVYDVEGRVIPGSEKEMDVVEHVAVSCVIDPKNGYAQQDWRVIGTTTPTTLGSWAKDKEIMKMILQQ</sequence>
<dbReference type="GO" id="GO:0005739">
    <property type="term" value="C:mitochondrion"/>
    <property type="evidence" value="ECO:0007669"/>
    <property type="project" value="UniProtKB-SubCell"/>
</dbReference>
<keyword evidence="6" id="KW-1185">Reference proteome</keyword>
<evidence type="ECO:0000256" key="3">
    <source>
        <dbReference type="ARBA" id="ARBA00023128"/>
    </source>
</evidence>